<dbReference type="CDD" id="cd05483">
    <property type="entry name" value="retropepsin_like_bacteria"/>
    <property type="match status" value="1"/>
</dbReference>
<protein>
    <submittedName>
        <fullName evidence="2">Aspartyl protease family protein</fullName>
    </submittedName>
</protein>
<feature type="signal peptide" evidence="1">
    <location>
        <begin position="1"/>
        <end position="19"/>
    </location>
</feature>
<gene>
    <name evidence="2" type="ORF">AsAng_0019430</name>
</gene>
<dbReference type="KEGG" id="aup:AsAng_0019430"/>
<dbReference type="InterPro" id="IPR021109">
    <property type="entry name" value="Peptidase_aspartic_dom_sf"/>
</dbReference>
<keyword evidence="2" id="KW-0645">Protease</keyword>
<dbReference type="PROSITE" id="PS51257">
    <property type="entry name" value="PROKAR_LIPOPROTEIN"/>
    <property type="match status" value="1"/>
</dbReference>
<dbReference type="GO" id="GO:0006508">
    <property type="term" value="P:proteolysis"/>
    <property type="evidence" value="ECO:0007669"/>
    <property type="project" value="UniProtKB-KW"/>
</dbReference>
<dbReference type="Pfam" id="PF13650">
    <property type="entry name" value="Asp_protease_2"/>
    <property type="match status" value="1"/>
</dbReference>
<name>A0A916DT50_9BACT</name>
<accession>A0A916DT50</accession>
<dbReference type="GO" id="GO:0008233">
    <property type="term" value="F:peptidase activity"/>
    <property type="evidence" value="ECO:0007669"/>
    <property type="project" value="UniProtKB-KW"/>
</dbReference>
<dbReference type="Gene3D" id="2.40.70.10">
    <property type="entry name" value="Acid Proteases"/>
    <property type="match status" value="2"/>
</dbReference>
<sequence>MNKLLFAVLVLLFSSCSSSKLVLIATQGDLSQHEFNRQIDFYYKGGHIFIDVSLNDSSYTFLFDTGYEITMIDQSLSQALDFKPIKQYKTEGSSFKTQRIQYGFLSAVELDGISFQNIGIGIQDLSFIKSPFSDKRKIAGIIGTNILRKVYWQLNYNRKTIQFSDKLENLTFSSDALVCIMTPRNSTGWGYNNINVNLNNIHEEFIFDTGFSGSFMGNFELLDKLQSNDSRIKSNDNFVHIDQLTFGEVRLENVPLTIKKGVKNLIGNKFLEAFIVTIDWKNNTLYLSS</sequence>
<dbReference type="SUPFAM" id="SSF50630">
    <property type="entry name" value="Acid proteases"/>
    <property type="match status" value="1"/>
</dbReference>
<keyword evidence="3" id="KW-1185">Reference proteome</keyword>
<keyword evidence="2" id="KW-0378">Hydrolase</keyword>
<evidence type="ECO:0000313" key="3">
    <source>
        <dbReference type="Proteomes" id="UP001060919"/>
    </source>
</evidence>
<feature type="chain" id="PRO_5036719100" evidence="1">
    <location>
        <begin position="20"/>
        <end position="289"/>
    </location>
</feature>
<dbReference type="AlphaFoldDB" id="A0A916DT50"/>
<proteinExistence type="predicted"/>
<dbReference type="EMBL" id="AP026867">
    <property type="protein sequence ID" value="BDS11231.1"/>
    <property type="molecule type" value="Genomic_DNA"/>
</dbReference>
<reference evidence="2" key="1">
    <citation type="submission" date="2022-09" db="EMBL/GenBank/DDBJ databases">
        <title>Aureispira anguillicida sp. nov., isolated from Leptocephalus of Japanese eel Anguilla japonica.</title>
        <authorList>
            <person name="Yuasa K."/>
            <person name="Mekata T."/>
            <person name="Ikunari K."/>
        </authorList>
    </citation>
    <scope>NUCLEOTIDE SEQUENCE</scope>
    <source>
        <strain evidence="2">EL160426</strain>
    </source>
</reference>
<dbReference type="RefSeq" id="WP_264792433.1">
    <property type="nucleotide sequence ID" value="NZ_AP026867.1"/>
</dbReference>
<dbReference type="InterPro" id="IPR034122">
    <property type="entry name" value="Retropepsin-like_bacterial"/>
</dbReference>
<dbReference type="Proteomes" id="UP001060919">
    <property type="component" value="Chromosome"/>
</dbReference>
<evidence type="ECO:0000256" key="1">
    <source>
        <dbReference type="SAM" id="SignalP"/>
    </source>
</evidence>
<evidence type="ECO:0000313" key="2">
    <source>
        <dbReference type="EMBL" id="BDS11231.1"/>
    </source>
</evidence>
<keyword evidence="1" id="KW-0732">Signal</keyword>
<organism evidence="2 3">
    <name type="scientific">Aureispira anguillae</name>
    <dbReference type="NCBI Taxonomy" id="2864201"/>
    <lineage>
        <taxon>Bacteria</taxon>
        <taxon>Pseudomonadati</taxon>
        <taxon>Bacteroidota</taxon>
        <taxon>Saprospiria</taxon>
        <taxon>Saprospirales</taxon>
        <taxon>Saprospiraceae</taxon>
        <taxon>Aureispira</taxon>
    </lineage>
</organism>